<feature type="transmembrane region" description="Helical" evidence="7">
    <location>
        <begin position="43"/>
        <end position="62"/>
    </location>
</feature>
<keyword evidence="11" id="KW-1185">Reference proteome</keyword>
<evidence type="ECO:0000259" key="8">
    <source>
        <dbReference type="Pfam" id="PF12805"/>
    </source>
</evidence>
<feature type="domain" description="Integral membrane protein YccS N-terminal" evidence="8">
    <location>
        <begin position="76"/>
        <end position="341"/>
    </location>
</feature>
<feature type="transmembrane region" description="Helical" evidence="7">
    <location>
        <begin position="118"/>
        <end position="136"/>
    </location>
</feature>
<feature type="transmembrane region" description="Helical" evidence="7">
    <location>
        <begin position="483"/>
        <end position="501"/>
    </location>
</feature>
<proteinExistence type="inferred from homology"/>
<evidence type="ECO:0000256" key="2">
    <source>
        <dbReference type="ARBA" id="ARBA00022475"/>
    </source>
</evidence>
<dbReference type="AlphaFoldDB" id="A0A4U1CT79"/>
<feature type="domain" description="Integral membrane bound transporter" evidence="9">
    <location>
        <begin position="405"/>
        <end position="525"/>
    </location>
</feature>
<keyword evidence="3 7" id="KW-0812">Transmembrane</keyword>
<evidence type="ECO:0000259" key="9">
    <source>
        <dbReference type="Pfam" id="PF13515"/>
    </source>
</evidence>
<evidence type="ECO:0000256" key="3">
    <source>
        <dbReference type="ARBA" id="ARBA00022692"/>
    </source>
</evidence>
<accession>A0A4U1CT79</accession>
<dbReference type="PANTHER" id="PTHR30509">
    <property type="entry name" value="P-HYDROXYBENZOIC ACID EFFLUX PUMP SUBUNIT-RELATED"/>
    <property type="match status" value="1"/>
</dbReference>
<evidence type="ECO:0000256" key="6">
    <source>
        <dbReference type="ARBA" id="ARBA00043993"/>
    </source>
</evidence>
<evidence type="ECO:0000256" key="4">
    <source>
        <dbReference type="ARBA" id="ARBA00022989"/>
    </source>
</evidence>
<dbReference type="RefSeq" id="WP_136834562.1">
    <property type="nucleotide sequence ID" value="NZ_SWBQ01000001.1"/>
</dbReference>
<dbReference type="Pfam" id="PF12805">
    <property type="entry name" value="FUSC-like"/>
    <property type="match status" value="1"/>
</dbReference>
<dbReference type="EMBL" id="SWBQ01000001">
    <property type="protein sequence ID" value="TKC09149.1"/>
    <property type="molecule type" value="Genomic_DNA"/>
</dbReference>
<evidence type="ECO:0000313" key="10">
    <source>
        <dbReference type="EMBL" id="TKC09149.1"/>
    </source>
</evidence>
<dbReference type="PANTHER" id="PTHR30509:SF8">
    <property type="entry name" value="INNER MEMBRANE PROTEIN YCCS"/>
    <property type="match status" value="1"/>
</dbReference>
<comment type="caution">
    <text evidence="10">The sequence shown here is derived from an EMBL/GenBank/DDBJ whole genome shotgun (WGS) entry which is preliminary data.</text>
</comment>
<organism evidence="10 11">
    <name type="scientific">Pedobacter frigoris</name>
    <dbReference type="NCBI Taxonomy" id="2571272"/>
    <lineage>
        <taxon>Bacteria</taxon>
        <taxon>Pseudomonadati</taxon>
        <taxon>Bacteroidota</taxon>
        <taxon>Sphingobacteriia</taxon>
        <taxon>Sphingobacteriales</taxon>
        <taxon>Sphingobacteriaceae</taxon>
        <taxon>Pedobacter</taxon>
    </lineage>
</organism>
<keyword evidence="5 7" id="KW-0472">Membrane</keyword>
<comment type="similarity">
    <text evidence="6">Belongs to the YccS/YhfK family.</text>
</comment>
<feature type="transmembrane region" description="Helical" evidence="7">
    <location>
        <begin position="513"/>
        <end position="530"/>
    </location>
</feature>
<dbReference type="GO" id="GO:0005886">
    <property type="term" value="C:plasma membrane"/>
    <property type="evidence" value="ECO:0007669"/>
    <property type="project" value="UniProtKB-SubCell"/>
</dbReference>
<dbReference type="InterPro" id="IPR032692">
    <property type="entry name" value="YccS_N"/>
</dbReference>
<keyword evidence="2" id="KW-1003">Cell membrane</keyword>
<feature type="transmembrane region" description="Helical" evidence="7">
    <location>
        <begin position="69"/>
        <end position="88"/>
    </location>
</feature>
<evidence type="ECO:0000256" key="5">
    <source>
        <dbReference type="ARBA" id="ARBA00023136"/>
    </source>
</evidence>
<evidence type="ECO:0000256" key="1">
    <source>
        <dbReference type="ARBA" id="ARBA00004651"/>
    </source>
</evidence>
<dbReference type="Pfam" id="PF13515">
    <property type="entry name" value="FUSC_2"/>
    <property type="match status" value="1"/>
</dbReference>
<feature type="transmembrane region" description="Helical" evidence="7">
    <location>
        <begin position="445"/>
        <end position="477"/>
    </location>
</feature>
<reference evidence="10 11" key="1">
    <citation type="submission" date="2019-04" db="EMBL/GenBank/DDBJ databases">
        <title>Pedobacter sp. RP-3-15 sp. nov., isolated from Arctic soil.</title>
        <authorList>
            <person name="Dahal R.H."/>
            <person name="Kim D.-U."/>
        </authorList>
    </citation>
    <scope>NUCLEOTIDE SEQUENCE [LARGE SCALE GENOMIC DNA]</scope>
    <source>
        <strain evidence="10 11">RP-3-15</strain>
    </source>
</reference>
<gene>
    <name evidence="10" type="ORF">FA047_03370</name>
</gene>
<name>A0A4U1CT79_9SPHI</name>
<sequence length="665" mass="74541">MQAFLNGCLNFIRREHTGDALRNTFATFVPGFAIVILGGDRNVAIATSVGALLSSLTDLPGIRADKLQSAGWCIPFFFVSAFLTEVVLINPWALTLWLTVAAFACGMLFSLGTRIANVGVLTLILICFTIGLQPDGAFDCSLYIACGALWYFLISIVQSYILPHRSLYYAMKESYSGMATLLRAKADFYGKDIPVVDIYRKISKLHVIVSEQQEHVRSLLLREENLLKSDNSKGRQLLQHAYRVIDLYELLTAIDHDYDHIRQSLDAESSLSPIRKIITLTAELIDALHLPLTKYHKKEQILEASIRLHLAELEQSADTHKSEPGKILKATIRNINEIIEKILSLKALEVIQSLPEPEESVFDYTKFIPEVSIRWSTIRAQLIFKSPVFRFSVRLAMLFGLSAAFGFLIVQAKYSYWLLLTIVIVARPTYAITQRRNYQRIIGTILGLMISMVVLLLLGNKAVLLSIVVVSLFGFFLFNRPNYLVSVLFVTVAVLVSLLTFEGASLELFSSRAVFTLLGTLLALLGWFAIPVRQSKGISGLKDAVVESNTAYFETIKSYLEADQVDLFGIRLDRKKAHISLAAFSEAFHQLQTEPGKKKTDFDRLFDFQALAYRTNSLLIGLSLMIGKSRSIPDFQHSQDRILHLESLLMELKRIAGDHSSAQVS</sequence>
<dbReference type="Proteomes" id="UP000307244">
    <property type="component" value="Unassembled WGS sequence"/>
</dbReference>
<evidence type="ECO:0000313" key="11">
    <source>
        <dbReference type="Proteomes" id="UP000307244"/>
    </source>
</evidence>
<dbReference type="OrthoDB" id="8670769at2"/>
<evidence type="ECO:0000256" key="7">
    <source>
        <dbReference type="SAM" id="Phobius"/>
    </source>
</evidence>
<comment type="subcellular location">
    <subcellularLocation>
        <location evidence="1">Cell membrane</location>
        <topology evidence="1">Multi-pass membrane protein</topology>
    </subcellularLocation>
</comment>
<feature type="transmembrane region" description="Helical" evidence="7">
    <location>
        <begin position="142"/>
        <end position="162"/>
    </location>
</feature>
<feature type="transmembrane region" description="Helical" evidence="7">
    <location>
        <begin position="20"/>
        <end position="37"/>
    </location>
</feature>
<protein>
    <submittedName>
        <fullName evidence="10">FUSC family protein</fullName>
    </submittedName>
</protein>
<feature type="transmembrane region" description="Helical" evidence="7">
    <location>
        <begin position="391"/>
        <end position="410"/>
    </location>
</feature>
<dbReference type="InterPro" id="IPR049453">
    <property type="entry name" value="Memb_transporter_dom"/>
</dbReference>
<keyword evidence="4 7" id="KW-1133">Transmembrane helix</keyword>